<evidence type="ECO:0000256" key="3">
    <source>
        <dbReference type="SAM" id="SignalP"/>
    </source>
</evidence>
<dbReference type="VEuPathDB" id="PiroplasmaDB:TA13825"/>
<gene>
    <name evidence="4" type="ORF">TA13825</name>
</gene>
<dbReference type="GeneID" id="3861802"/>
<keyword evidence="2" id="KW-0472">Membrane</keyword>
<dbReference type="eggNOG" id="ENOG502QWUJ">
    <property type="taxonomic scope" value="Eukaryota"/>
</dbReference>
<evidence type="ECO:0000313" key="4">
    <source>
        <dbReference type="EMBL" id="CAI74430.1"/>
    </source>
</evidence>
<dbReference type="InParanoid" id="Q4UEQ9"/>
<proteinExistence type="predicted"/>
<keyword evidence="3" id="KW-0732">Signal</keyword>
<protein>
    <submittedName>
        <fullName evidence="4">Uncharacterized protein</fullName>
    </submittedName>
</protein>
<feature type="chain" id="PRO_5004245041" evidence="3">
    <location>
        <begin position="19"/>
        <end position="213"/>
    </location>
</feature>
<sequence length="213" mass="24191">MKILYILLLLINLSICDDQPSVNIVYKNVTLDLTLGSENTDEKVVPKKPDQEDVPTGFNKYVIYGTPRGYYFNVSDVVYNGETLKLGEEKVTQDYVYDVYTYWSNGRLLVFCFRYDYGNYRSKYKYYKLDNNEWKLVEGDDYQPDGYGKLTGNGLAGLLKKTETDNAPAPGPTEETKKDTETNTRTVVIIGSVVGGVLVVLLLGFLAFYLLKK</sequence>
<dbReference type="Proteomes" id="UP000001950">
    <property type="component" value="Chromosome 2"/>
</dbReference>
<feature type="transmembrane region" description="Helical" evidence="2">
    <location>
        <begin position="187"/>
        <end position="211"/>
    </location>
</feature>
<keyword evidence="5" id="KW-1185">Reference proteome</keyword>
<keyword evidence="2" id="KW-1133">Transmembrane helix</keyword>
<feature type="region of interest" description="Disordered" evidence="1">
    <location>
        <begin position="162"/>
        <end position="181"/>
    </location>
</feature>
<accession>Q4UEQ9</accession>
<evidence type="ECO:0000313" key="5">
    <source>
        <dbReference type="Proteomes" id="UP000001950"/>
    </source>
</evidence>
<evidence type="ECO:0000256" key="1">
    <source>
        <dbReference type="SAM" id="MobiDB-lite"/>
    </source>
</evidence>
<dbReference type="OMA" id="FCFRYDY"/>
<dbReference type="AlphaFoldDB" id="Q4UEQ9"/>
<feature type="signal peptide" evidence="3">
    <location>
        <begin position="1"/>
        <end position="18"/>
    </location>
</feature>
<dbReference type="OrthoDB" id="10391719at2759"/>
<organism evidence="4 5">
    <name type="scientific">Theileria annulata</name>
    <dbReference type="NCBI Taxonomy" id="5874"/>
    <lineage>
        <taxon>Eukaryota</taxon>
        <taxon>Sar</taxon>
        <taxon>Alveolata</taxon>
        <taxon>Apicomplexa</taxon>
        <taxon>Aconoidasida</taxon>
        <taxon>Piroplasmida</taxon>
        <taxon>Theileriidae</taxon>
        <taxon>Theileria</taxon>
    </lineage>
</organism>
<dbReference type="KEGG" id="tan:TA13825"/>
<dbReference type="EMBL" id="CR940348">
    <property type="protein sequence ID" value="CAI74430.1"/>
    <property type="molecule type" value="Genomic_DNA"/>
</dbReference>
<keyword evidence="2" id="KW-0812">Transmembrane</keyword>
<reference evidence="4 5" key="1">
    <citation type="journal article" date="2005" name="Science">
        <title>Genome of the host-cell transforming parasite Theileria annulata compared with T. parva.</title>
        <authorList>
            <person name="Pain A."/>
            <person name="Renauld H."/>
            <person name="Berriman M."/>
            <person name="Murphy L."/>
            <person name="Yeats C.A."/>
            <person name="Weir W."/>
            <person name="Kerhornou A."/>
            <person name="Aslett M."/>
            <person name="Bishop R."/>
            <person name="Bouchier C."/>
            <person name="Cochet M."/>
            <person name="Coulson R.M.R."/>
            <person name="Cronin A."/>
            <person name="de Villiers E.P."/>
            <person name="Fraser A."/>
            <person name="Fosker N."/>
            <person name="Gardner M."/>
            <person name="Goble A."/>
            <person name="Griffiths-Jones S."/>
            <person name="Harris D.E."/>
            <person name="Katzer F."/>
            <person name="Larke N."/>
            <person name="Lord A."/>
            <person name="Maser P."/>
            <person name="McKellar S."/>
            <person name="Mooney P."/>
            <person name="Morton F."/>
            <person name="Nene V."/>
            <person name="O'Neil S."/>
            <person name="Price C."/>
            <person name="Quail M.A."/>
            <person name="Rabbinowitsch E."/>
            <person name="Rawlings N.D."/>
            <person name="Rutter S."/>
            <person name="Saunders D."/>
            <person name="Seeger K."/>
            <person name="Shah T."/>
            <person name="Squares R."/>
            <person name="Squares S."/>
            <person name="Tivey A."/>
            <person name="Walker A.R."/>
            <person name="Woodward J."/>
            <person name="Dobbelaere D.A.E."/>
            <person name="Langsley G."/>
            <person name="Rajandream M.A."/>
            <person name="McKeever D."/>
            <person name="Shiels B."/>
            <person name="Tait A."/>
            <person name="Barrell B.G."/>
            <person name="Hall N."/>
        </authorList>
    </citation>
    <scope>NUCLEOTIDE SEQUENCE [LARGE SCALE GENOMIC DNA]</scope>
    <source>
        <strain evidence="5">Ankara</strain>
    </source>
</reference>
<dbReference type="RefSeq" id="XP_952162.1">
    <property type="nucleotide sequence ID" value="XM_947069.1"/>
</dbReference>
<evidence type="ECO:0000256" key="2">
    <source>
        <dbReference type="SAM" id="Phobius"/>
    </source>
</evidence>
<name>Q4UEQ9_THEAN</name>